<proteinExistence type="predicted"/>
<sequence>MHQSISSLSRFCLRVMNPIPISMNIKFPPSTSKFSTSRHHQML</sequence>
<reference evidence="1 2" key="1">
    <citation type="journal article" date="2004" name="Proc. Natl. Acad. Sci. U.S.A.">
        <title>Complete genomes of two clinical Staphylococcus aureus strains: evidence for the rapid evolution of virulence and drug resistance.</title>
        <authorList>
            <person name="Holden M.T.G."/>
            <person name="Feil E.J."/>
            <person name="Lindsay J.A."/>
            <person name="Peacock S.J."/>
            <person name="Day N.P.J."/>
            <person name="Enright M.C."/>
            <person name="Foster T.J."/>
            <person name="Moore C.E."/>
            <person name="Hurst L."/>
            <person name="Atkin R."/>
            <person name="Barron A."/>
            <person name="Bason N."/>
            <person name="Bentley S.D."/>
            <person name="Chillingworth C."/>
            <person name="Chillingworth T."/>
            <person name="Churcher C."/>
            <person name="Clark L."/>
            <person name="Corton C."/>
            <person name="Cronin A."/>
            <person name="Doggett J."/>
            <person name="Dowd L."/>
            <person name="Feltwell T."/>
            <person name="Hance Z."/>
            <person name="Harris B."/>
            <person name="Hauser H."/>
            <person name="Holroyd S."/>
            <person name="Jagels K."/>
            <person name="James K.D."/>
            <person name="Lennard N."/>
            <person name="Line A."/>
            <person name="Mayes R."/>
            <person name="Moule S."/>
            <person name="Mungall K."/>
            <person name="Ormond D."/>
            <person name="Quail M.A."/>
            <person name="Rabbinowitsch E."/>
            <person name="Rutherford K."/>
            <person name="Sanders M."/>
            <person name="Sharp S."/>
            <person name="Simmonds M."/>
            <person name="Stevens K."/>
            <person name="Whitehead S."/>
            <person name="Barrell B.G."/>
            <person name="Spratt B.G."/>
            <person name="Parkhill J."/>
        </authorList>
    </citation>
    <scope>NUCLEOTIDE SEQUENCE [LARGE SCALE GENOMIC DNA]</scope>
    <source>
        <strain evidence="1 2">MRSA252</strain>
    </source>
</reference>
<dbReference type="Proteomes" id="UP000000596">
    <property type="component" value="Chromosome"/>
</dbReference>
<organism evidence="1 2">
    <name type="scientific">Staphylococcus aureus (strain MRSA252)</name>
    <dbReference type="NCBI Taxonomy" id="282458"/>
    <lineage>
        <taxon>Bacteria</taxon>
        <taxon>Bacillati</taxon>
        <taxon>Bacillota</taxon>
        <taxon>Bacilli</taxon>
        <taxon>Bacillales</taxon>
        <taxon>Staphylococcaceae</taxon>
        <taxon>Staphylococcus</taxon>
    </lineage>
</organism>
<dbReference type="EMBL" id="BX571856">
    <property type="protein sequence ID" value="CAG39453.1"/>
    <property type="molecule type" value="Genomic_DNA"/>
</dbReference>
<gene>
    <name evidence="1" type="ordered locus">SAR0432</name>
</gene>
<dbReference type="AlphaFoldDB" id="A0A7U7ETV3"/>
<accession>A0A7U7ETV3</accession>
<protein>
    <submittedName>
        <fullName evidence="1">Uncharacterized protein</fullName>
    </submittedName>
</protein>
<dbReference type="KEGG" id="sar:SAR0432"/>
<name>A0A7U7ETV3_STAAR</name>
<evidence type="ECO:0000313" key="1">
    <source>
        <dbReference type="EMBL" id="CAG39453.1"/>
    </source>
</evidence>
<evidence type="ECO:0000313" key="2">
    <source>
        <dbReference type="Proteomes" id="UP000000596"/>
    </source>
</evidence>